<evidence type="ECO:0000313" key="4">
    <source>
        <dbReference type="Proteomes" id="UP001157974"/>
    </source>
</evidence>
<dbReference type="PANTHER" id="PTHR47939">
    <property type="entry name" value="MEMBRANE-ASSOCIATED SALT-INDUCIBLE PROTEIN-LIKE"/>
    <property type="match status" value="1"/>
</dbReference>
<keyword evidence="4" id="KW-1185">Reference proteome</keyword>
<evidence type="ECO:0000256" key="2">
    <source>
        <dbReference type="SAM" id="MobiDB-lite"/>
    </source>
</evidence>
<protein>
    <recommendedName>
        <fullName evidence="5">Pentacotripeptide-repeat region of PRORP domain-containing protein</fullName>
    </recommendedName>
</protein>
<comment type="caution">
    <text evidence="3">The sequence shown here is derived from an EMBL/GenBank/DDBJ whole genome shotgun (WGS) entry which is preliminary data.</text>
</comment>
<dbReference type="Pfam" id="PF01535">
    <property type="entry name" value="PPR"/>
    <property type="match status" value="1"/>
</dbReference>
<feature type="region of interest" description="Disordered" evidence="2">
    <location>
        <begin position="73"/>
        <end position="110"/>
    </location>
</feature>
<dbReference type="EMBL" id="JAMWBK010000002">
    <property type="protein sequence ID" value="KAJ8908254.1"/>
    <property type="molecule type" value="Genomic_DNA"/>
</dbReference>
<dbReference type="InterPro" id="IPR002885">
    <property type="entry name" value="PPR_rpt"/>
</dbReference>
<sequence length="582" mass="65169">MTPVELKVRRLRGQIDYFEDLEGHENGKDRSLSNKEVSDDEFIQLMGAMDAPSKEDHPETTSAAELAETLLKKDQERDPSQSVHRHRTSALTRSRNPKYGSTSSENRMTSSLVHQRLGTANRANDVALTRGLVEDIRRFGVEVPARTFNIALQTFVNAGELNEAKSLLGDMHRQGGIATPTVDSYLLFVDRFTKTGQTDEILRFLRKMLSIDMKLGSEAQSQLLMSLFKRGRVGDGQKVLRFLLSRPEELVPLRNLMEVLIELSQLEHLYLADDFLQHLTAKCWEQLNQIGSKVEIGVFKLLIVESAGQGELALMNVLFKWYRLSYPAAEPSEDVICSVAEAHALKGSVEAACDLMFELDYREVITPTSCLDGLVDAICESRLRTSKMEHYLRQCAGRQQKVPVVAVNCLVASLARQDRFDEAWVIVDNMIKYFNVSPNVDSFNSILSACYYSDCFEESNRVPVKMLAHELSGDPTTCDLMVRILARKGDTDNLTAVIQGAIRDGIIVHRATFRIAALVCYDRRAGPDLTAILDQAQASGFSIREILPESGASEAHLFRTWVRRTPSTSLPTLSSTEKSDET</sequence>
<organism evidence="3 4">
    <name type="scientific">Rhodosorus marinus</name>
    <dbReference type="NCBI Taxonomy" id="101924"/>
    <lineage>
        <taxon>Eukaryota</taxon>
        <taxon>Rhodophyta</taxon>
        <taxon>Stylonematophyceae</taxon>
        <taxon>Stylonematales</taxon>
        <taxon>Stylonemataceae</taxon>
        <taxon>Rhodosorus</taxon>
    </lineage>
</organism>
<proteinExistence type="predicted"/>
<dbReference type="InterPro" id="IPR050667">
    <property type="entry name" value="PPR-containing_protein"/>
</dbReference>
<evidence type="ECO:0008006" key="5">
    <source>
        <dbReference type="Google" id="ProtNLM"/>
    </source>
</evidence>
<feature type="compositionally biased region" description="Polar residues" evidence="2">
    <location>
        <begin position="89"/>
        <end position="110"/>
    </location>
</feature>
<name>A0AAV8V081_9RHOD</name>
<reference evidence="3 4" key="1">
    <citation type="journal article" date="2023" name="Nat. Commun.">
        <title>Origin of minicircular mitochondrial genomes in red algae.</title>
        <authorList>
            <person name="Lee Y."/>
            <person name="Cho C.H."/>
            <person name="Lee Y.M."/>
            <person name="Park S.I."/>
            <person name="Yang J.H."/>
            <person name="West J.A."/>
            <person name="Bhattacharya D."/>
            <person name="Yoon H.S."/>
        </authorList>
    </citation>
    <scope>NUCLEOTIDE SEQUENCE [LARGE SCALE GENOMIC DNA]</scope>
    <source>
        <strain evidence="3 4">CCMP1338</strain>
        <tissue evidence="3">Whole cell</tissue>
    </source>
</reference>
<dbReference type="Gene3D" id="1.25.40.10">
    <property type="entry name" value="Tetratricopeptide repeat domain"/>
    <property type="match status" value="2"/>
</dbReference>
<dbReference type="Pfam" id="PF13812">
    <property type="entry name" value="PPR_3"/>
    <property type="match status" value="1"/>
</dbReference>
<dbReference type="PANTHER" id="PTHR47939:SF13">
    <property type="entry name" value="OS03G0201400 PROTEIN"/>
    <property type="match status" value="1"/>
</dbReference>
<accession>A0AAV8V081</accession>
<dbReference type="Proteomes" id="UP001157974">
    <property type="component" value="Unassembled WGS sequence"/>
</dbReference>
<dbReference type="AlphaFoldDB" id="A0AAV8V081"/>
<evidence type="ECO:0000313" key="3">
    <source>
        <dbReference type="EMBL" id="KAJ8908254.1"/>
    </source>
</evidence>
<evidence type="ECO:0000256" key="1">
    <source>
        <dbReference type="ARBA" id="ARBA00022737"/>
    </source>
</evidence>
<keyword evidence="1" id="KW-0677">Repeat</keyword>
<gene>
    <name evidence="3" type="ORF">NDN08_008345</name>
</gene>
<dbReference type="NCBIfam" id="TIGR00756">
    <property type="entry name" value="PPR"/>
    <property type="match status" value="2"/>
</dbReference>
<dbReference type="InterPro" id="IPR011990">
    <property type="entry name" value="TPR-like_helical_dom_sf"/>
</dbReference>